<keyword evidence="3" id="KW-1185">Reference proteome</keyword>
<feature type="domain" description="Metallo-beta-lactamase" evidence="1">
    <location>
        <begin position="39"/>
        <end position="232"/>
    </location>
</feature>
<dbReference type="PANTHER" id="PTHR42663:SF6">
    <property type="entry name" value="HYDROLASE C777.06C-RELATED"/>
    <property type="match status" value="1"/>
</dbReference>
<dbReference type="RefSeq" id="WP_042059169.1">
    <property type="nucleotide sequence ID" value="NZ_BAND01000060.1"/>
</dbReference>
<proteinExistence type="predicted"/>
<evidence type="ECO:0000313" key="2">
    <source>
        <dbReference type="EMBL" id="GAJ29382.1"/>
    </source>
</evidence>
<dbReference type="Proteomes" id="UP000019760">
    <property type="component" value="Unassembled WGS sequence"/>
</dbReference>
<comment type="caution">
    <text evidence="2">The sequence shown here is derived from an EMBL/GenBank/DDBJ whole genome shotgun (WGS) entry which is preliminary data.</text>
</comment>
<dbReference type="PANTHER" id="PTHR42663">
    <property type="entry name" value="HYDROLASE C777.06C-RELATED-RELATED"/>
    <property type="match status" value="1"/>
</dbReference>
<dbReference type="EMBL" id="BAND01000060">
    <property type="protein sequence ID" value="GAJ29382.1"/>
    <property type="molecule type" value="Genomic_DNA"/>
</dbReference>
<dbReference type="OrthoDB" id="9781189at2"/>
<gene>
    <name evidence="2" type="ORF">Amme_060_018</name>
</gene>
<dbReference type="SUPFAM" id="SSF56281">
    <property type="entry name" value="Metallo-hydrolase/oxidoreductase"/>
    <property type="match status" value="1"/>
</dbReference>
<reference evidence="2 3" key="2">
    <citation type="journal article" date="2014" name="FEMS Microbiol. Lett.">
        <title>Draft genomic DNA sequence of the facultatively methylotrophic bacterium Acidomonas methanolica type strain MB58.</title>
        <authorList>
            <person name="Higashiura N."/>
            <person name="Hadano H."/>
            <person name="Hirakawa H."/>
            <person name="Matsutani M."/>
            <person name="Takabe S."/>
            <person name="Matsushita K."/>
            <person name="Azuma Y."/>
        </authorList>
    </citation>
    <scope>NUCLEOTIDE SEQUENCE [LARGE SCALE GENOMIC DNA]</scope>
    <source>
        <strain evidence="2 3">MB58</strain>
    </source>
</reference>
<dbReference type="InterPro" id="IPR001279">
    <property type="entry name" value="Metallo-B-lactamas"/>
</dbReference>
<dbReference type="Gene3D" id="3.60.15.10">
    <property type="entry name" value="Ribonuclease Z/Hydroxyacylglutathione hydrolase-like"/>
    <property type="match status" value="1"/>
</dbReference>
<sequence>MKITILGCGGSAGVPMIGGQDGAGLWGRCDPREPRNTRTRSSIVIEGPGGESLLVDSGPDLRTQFLAARIPAVHAVVYTHPHSDHVAGLDELRAVNRVIDAPLPLYAAEDVLEELRARFAYAFRPWQGSGFFRPVLETHLVAAGQSIRAAGLEVALFEQRHGRTTSLGLRCGAFAYCTDVEFMTDAVLDGLTGLDTWVVGCFQHEPHVAHAWVGLVLEWRERLKPRRTILTHMGPDMDYASLLRDLPAGVEPAYDGMVITVS</sequence>
<dbReference type="GO" id="GO:0016787">
    <property type="term" value="F:hydrolase activity"/>
    <property type="evidence" value="ECO:0007669"/>
    <property type="project" value="UniProtKB-KW"/>
</dbReference>
<reference evidence="3" key="1">
    <citation type="journal article" date="2014" name="FEMS Microbiol. Lett.">
        <title>Draft Genomic DNA Sequence of the Facultatively Methylotrophic Bacterium Acidomonas methanolica type strain MB58.</title>
        <authorList>
            <person name="Higashiura N."/>
            <person name="Hadano H."/>
            <person name="Hirakawa H."/>
            <person name="Matsutani M."/>
            <person name="Takabe S."/>
            <person name="Matsushita K."/>
            <person name="Azuma Y."/>
        </authorList>
    </citation>
    <scope>NUCLEOTIDE SEQUENCE [LARGE SCALE GENOMIC DNA]</scope>
    <source>
        <strain evidence="3">MB58</strain>
    </source>
</reference>
<dbReference type="InterPro" id="IPR036866">
    <property type="entry name" value="RibonucZ/Hydroxyglut_hydro"/>
</dbReference>
<organism evidence="2 3">
    <name type="scientific">Acidomonas methanolica NBRC 104435</name>
    <dbReference type="NCBI Taxonomy" id="1231351"/>
    <lineage>
        <taxon>Bacteria</taxon>
        <taxon>Pseudomonadati</taxon>
        <taxon>Pseudomonadota</taxon>
        <taxon>Alphaproteobacteria</taxon>
        <taxon>Acetobacterales</taxon>
        <taxon>Acetobacteraceae</taxon>
        <taxon>Acidomonas</taxon>
    </lineage>
</organism>
<accession>A0A023D5G5</accession>
<keyword evidence="2" id="KW-0378">Hydrolase</keyword>
<evidence type="ECO:0000259" key="1">
    <source>
        <dbReference type="SMART" id="SM00849"/>
    </source>
</evidence>
<protein>
    <submittedName>
        <fullName evidence="2">Metal dependent hydrolase PhnP</fullName>
    </submittedName>
</protein>
<dbReference type="AlphaFoldDB" id="A0A023D5G5"/>
<dbReference type="Pfam" id="PF12706">
    <property type="entry name" value="Lactamase_B_2"/>
    <property type="match status" value="1"/>
</dbReference>
<evidence type="ECO:0000313" key="3">
    <source>
        <dbReference type="Proteomes" id="UP000019760"/>
    </source>
</evidence>
<name>A0A023D5G5_ACIMT</name>
<dbReference type="SMART" id="SM00849">
    <property type="entry name" value="Lactamase_B"/>
    <property type="match status" value="1"/>
</dbReference>
<dbReference type="CDD" id="cd16279">
    <property type="entry name" value="metallo-hydrolase-like_MBL-fold"/>
    <property type="match status" value="1"/>
</dbReference>